<dbReference type="Pfam" id="PF01242">
    <property type="entry name" value="PTPS"/>
    <property type="match status" value="1"/>
</dbReference>
<dbReference type="PANTHER" id="PTHR12589">
    <property type="entry name" value="PYRUVOYL TETRAHYDROBIOPTERIN SYNTHASE"/>
    <property type="match status" value="1"/>
</dbReference>
<evidence type="ECO:0000256" key="3">
    <source>
        <dbReference type="ARBA" id="ARBA00022833"/>
    </source>
</evidence>
<reference evidence="5" key="1">
    <citation type="submission" date="2013-08" db="EMBL/GenBank/DDBJ databases">
        <authorList>
            <person name="Mendez C."/>
            <person name="Richter M."/>
            <person name="Ferrer M."/>
            <person name="Sanchez J."/>
        </authorList>
    </citation>
    <scope>NUCLEOTIDE SEQUENCE</scope>
</reference>
<name>T1C2Z2_9ZZZZ</name>
<proteinExistence type="predicted"/>
<comment type="cofactor">
    <cofactor evidence="1">
        <name>Zn(2+)</name>
        <dbReference type="ChEBI" id="CHEBI:29105"/>
    </cofactor>
</comment>
<dbReference type="InterPro" id="IPR007115">
    <property type="entry name" value="6-PTP_synth/QueD"/>
</dbReference>
<dbReference type="Gene3D" id="3.30.479.10">
    <property type="entry name" value="6-pyruvoyl tetrahydropterin synthase/QueD"/>
    <property type="match status" value="1"/>
</dbReference>
<evidence type="ECO:0000256" key="4">
    <source>
        <dbReference type="ARBA" id="ARBA00023239"/>
    </source>
</evidence>
<evidence type="ECO:0000313" key="5">
    <source>
        <dbReference type="EMBL" id="EQD59629.1"/>
    </source>
</evidence>
<dbReference type="EMBL" id="AUZZ01002588">
    <property type="protein sequence ID" value="EQD59629.1"/>
    <property type="molecule type" value="Genomic_DNA"/>
</dbReference>
<protein>
    <submittedName>
        <fullName evidence="5">6-pyruvoyl tetrahydropterin synthase</fullName>
    </submittedName>
</protein>
<reference evidence="5" key="2">
    <citation type="journal article" date="2014" name="ISME J.">
        <title>Microbial stratification in low pH oxic and suboxic macroscopic growths along an acid mine drainage.</title>
        <authorList>
            <person name="Mendez-Garcia C."/>
            <person name="Mesa V."/>
            <person name="Sprenger R.R."/>
            <person name="Richter M."/>
            <person name="Diez M.S."/>
            <person name="Solano J."/>
            <person name="Bargiela R."/>
            <person name="Golyshina O.V."/>
            <person name="Manteca A."/>
            <person name="Ramos J.L."/>
            <person name="Gallego J.R."/>
            <person name="Llorente I."/>
            <person name="Martins Dos Santos V.A."/>
            <person name="Jensen O.N."/>
            <person name="Pelaez A.I."/>
            <person name="Sanchez J."/>
            <person name="Ferrer M."/>
        </authorList>
    </citation>
    <scope>NUCLEOTIDE SEQUENCE</scope>
</reference>
<comment type="caution">
    <text evidence="5">The sequence shown here is derived from an EMBL/GenBank/DDBJ whole genome shotgun (WGS) entry which is preliminary data.</text>
</comment>
<accession>T1C2Z2</accession>
<dbReference type="AlphaFoldDB" id="T1C2Z2"/>
<dbReference type="PANTHER" id="PTHR12589:SF7">
    <property type="entry name" value="6-PYRUVOYL TETRAHYDROBIOPTERIN SYNTHASE"/>
    <property type="match status" value="1"/>
</dbReference>
<keyword evidence="3" id="KW-0862">Zinc</keyword>
<evidence type="ECO:0000256" key="1">
    <source>
        <dbReference type="ARBA" id="ARBA00001947"/>
    </source>
</evidence>
<keyword evidence="4" id="KW-0456">Lyase</keyword>
<evidence type="ECO:0000256" key="2">
    <source>
        <dbReference type="ARBA" id="ARBA00022723"/>
    </source>
</evidence>
<dbReference type="SUPFAM" id="SSF55620">
    <property type="entry name" value="Tetrahydrobiopterin biosynthesis enzymes-like"/>
    <property type="match status" value="1"/>
</dbReference>
<dbReference type="InterPro" id="IPR038418">
    <property type="entry name" value="6-PTP_synth/QueD_sf"/>
</dbReference>
<dbReference type="GO" id="GO:0046872">
    <property type="term" value="F:metal ion binding"/>
    <property type="evidence" value="ECO:0007669"/>
    <property type="project" value="UniProtKB-KW"/>
</dbReference>
<keyword evidence="2" id="KW-0479">Metal-binding</keyword>
<gene>
    <name evidence="5" type="ORF">B2A_03884</name>
</gene>
<sequence>MRSVEVDLSKERMKFSAGHFTVFSASERENLHGHNFTVGAVFTTAVPEEGLACDYAVLKKHVQAICDRLDEKVLIAGKCPHIEIVHEGGQVRIRFAGEEMILPARDVEELPISNVTIEELSMLFLGELMESLPRELRPLIQSVSVRISSGAGQGATSKWGRANDER</sequence>
<organism evidence="5">
    <name type="scientific">mine drainage metagenome</name>
    <dbReference type="NCBI Taxonomy" id="410659"/>
    <lineage>
        <taxon>unclassified sequences</taxon>
        <taxon>metagenomes</taxon>
        <taxon>ecological metagenomes</taxon>
    </lineage>
</organism>
<dbReference type="GO" id="GO:0016829">
    <property type="term" value="F:lyase activity"/>
    <property type="evidence" value="ECO:0007669"/>
    <property type="project" value="UniProtKB-KW"/>
</dbReference>